<keyword evidence="3 7" id="KW-0812">Transmembrane</keyword>
<accession>A0ABR2IF12</accession>
<feature type="transmembrane region" description="Helical" evidence="7">
    <location>
        <begin position="127"/>
        <end position="151"/>
    </location>
</feature>
<feature type="transmembrane region" description="Helical" evidence="7">
    <location>
        <begin position="467"/>
        <end position="487"/>
    </location>
</feature>
<dbReference type="PANTHER" id="PTHR45649:SF2">
    <property type="entry name" value="ACID PERMEASE, PUTATIVE-RELATED"/>
    <property type="match status" value="1"/>
</dbReference>
<feature type="transmembrane region" description="Helical" evidence="7">
    <location>
        <begin position="336"/>
        <end position="360"/>
    </location>
</feature>
<feature type="transmembrane region" description="Helical" evidence="7">
    <location>
        <begin position="171"/>
        <end position="191"/>
    </location>
</feature>
<evidence type="ECO:0000313" key="8">
    <source>
        <dbReference type="EMBL" id="KAK8862156.1"/>
    </source>
</evidence>
<feature type="transmembrane region" description="Helical" evidence="7">
    <location>
        <begin position="81"/>
        <end position="106"/>
    </location>
</feature>
<protein>
    <submittedName>
        <fullName evidence="8">Amino acid transporter</fullName>
    </submittedName>
</protein>
<dbReference type="PIRSF" id="PIRSF006060">
    <property type="entry name" value="AA_transporter"/>
    <property type="match status" value="1"/>
</dbReference>
<feature type="compositionally biased region" description="Basic and acidic residues" evidence="6">
    <location>
        <begin position="1"/>
        <end position="35"/>
    </location>
</feature>
<feature type="region of interest" description="Disordered" evidence="6">
    <location>
        <begin position="1"/>
        <end position="36"/>
    </location>
</feature>
<evidence type="ECO:0000256" key="6">
    <source>
        <dbReference type="SAM" id="MobiDB-lite"/>
    </source>
</evidence>
<dbReference type="PANTHER" id="PTHR45649">
    <property type="entry name" value="AMINO-ACID PERMEASE BAT1"/>
    <property type="match status" value="1"/>
</dbReference>
<dbReference type="Pfam" id="PF13520">
    <property type="entry name" value="AA_permease_2"/>
    <property type="match status" value="1"/>
</dbReference>
<evidence type="ECO:0000256" key="1">
    <source>
        <dbReference type="ARBA" id="ARBA00004141"/>
    </source>
</evidence>
<keyword evidence="9" id="KW-1185">Reference proteome</keyword>
<dbReference type="EMBL" id="JAPCWZ010000005">
    <property type="protein sequence ID" value="KAK8862156.1"/>
    <property type="molecule type" value="Genomic_DNA"/>
</dbReference>
<feature type="transmembrane region" description="Helical" evidence="7">
    <location>
        <begin position="198"/>
        <end position="221"/>
    </location>
</feature>
<feature type="transmembrane region" description="Helical" evidence="7">
    <location>
        <begin position="250"/>
        <end position="273"/>
    </location>
</feature>
<sequence length="536" mass="58528">MDGKGEAQEAERGPASDNKLAEKVGTTHDQTDMHRLNKKQQLRRNFRFVSIVGYAVIIGSSWQFSLIVAGVSTLNGGPAGAIWMFFATCVGMMMCTLSMAEMASMAPTSGGQYHWVSEFAPPQHQKFLSYMVGWLSALGWQTALVVTSYTVAQQFEALIALNLPSYRIQGWHGTLLSIAITAFAIIFNTALARKLPLFEVLVGALNVLGFIAFMSVLWIMAPSAHQRLEGTEGGEDAQRKKAWTEFQDNAGWGSAGLATLVGILGPSVTLIGADSACHLSEEVRDASWVLPRSMVVTAAINYTVGFVMTVTIMLTVGEDARTLLDSRTGQVYVQVLLNITHSRVGTSILTALMAVLLLFCDVNGVTTSSRQLFAFARDNGLPCSRWLATVRDGWDIPINAVMTTLIITGLLSLIIIGSSIAFNVITAIGQVGLYTSYIITLVAIIIRRFSRRQRGPLPPSRFDLGKAGLPINLGALAFLVVMFPFLFFPTAPNPSPANMNWSCLVYSVVVIFSMMYYFFKGQHVYKGPVEYVRKDV</sequence>
<comment type="caution">
    <text evidence="8">The sequence shown here is derived from an EMBL/GenBank/DDBJ whole genome shotgun (WGS) entry which is preliminary data.</text>
</comment>
<gene>
    <name evidence="8" type="ORF">PGQ11_008391</name>
</gene>
<evidence type="ECO:0000256" key="4">
    <source>
        <dbReference type="ARBA" id="ARBA00022989"/>
    </source>
</evidence>
<dbReference type="InterPro" id="IPR002293">
    <property type="entry name" value="AA/rel_permease1"/>
</dbReference>
<dbReference type="Gene3D" id="1.20.1740.10">
    <property type="entry name" value="Amino acid/polyamine transporter I"/>
    <property type="match status" value="1"/>
</dbReference>
<feature type="transmembrane region" description="Helical" evidence="7">
    <location>
        <begin position="48"/>
        <end position="69"/>
    </location>
</feature>
<feature type="transmembrane region" description="Helical" evidence="7">
    <location>
        <begin position="499"/>
        <end position="519"/>
    </location>
</feature>
<keyword evidence="2" id="KW-0813">Transport</keyword>
<keyword evidence="4 7" id="KW-1133">Transmembrane helix</keyword>
<keyword evidence="5 7" id="KW-0472">Membrane</keyword>
<name>A0ABR2IF12_9PEZI</name>
<evidence type="ECO:0000256" key="3">
    <source>
        <dbReference type="ARBA" id="ARBA00022692"/>
    </source>
</evidence>
<dbReference type="Proteomes" id="UP001390339">
    <property type="component" value="Unassembled WGS sequence"/>
</dbReference>
<evidence type="ECO:0000256" key="7">
    <source>
        <dbReference type="SAM" id="Phobius"/>
    </source>
</evidence>
<feature type="transmembrane region" description="Helical" evidence="7">
    <location>
        <begin position="400"/>
        <end position="421"/>
    </location>
</feature>
<proteinExistence type="predicted"/>
<evidence type="ECO:0000313" key="9">
    <source>
        <dbReference type="Proteomes" id="UP001390339"/>
    </source>
</evidence>
<feature type="transmembrane region" description="Helical" evidence="7">
    <location>
        <begin position="294"/>
        <end position="316"/>
    </location>
</feature>
<comment type="subcellular location">
    <subcellularLocation>
        <location evidence="1">Membrane</location>
        <topology evidence="1">Multi-pass membrane protein</topology>
    </subcellularLocation>
</comment>
<evidence type="ECO:0000256" key="5">
    <source>
        <dbReference type="ARBA" id="ARBA00023136"/>
    </source>
</evidence>
<organism evidence="8 9">
    <name type="scientific">Apiospora arundinis</name>
    <dbReference type="NCBI Taxonomy" id="335852"/>
    <lineage>
        <taxon>Eukaryota</taxon>
        <taxon>Fungi</taxon>
        <taxon>Dikarya</taxon>
        <taxon>Ascomycota</taxon>
        <taxon>Pezizomycotina</taxon>
        <taxon>Sordariomycetes</taxon>
        <taxon>Xylariomycetidae</taxon>
        <taxon>Amphisphaeriales</taxon>
        <taxon>Apiosporaceae</taxon>
        <taxon>Apiospora</taxon>
    </lineage>
</organism>
<reference evidence="8 9" key="1">
    <citation type="journal article" date="2024" name="IMA Fungus">
        <title>Apiospora arundinis, a panoply of carbohydrate-active enzymes and secondary metabolites.</title>
        <authorList>
            <person name="Sorensen T."/>
            <person name="Petersen C."/>
            <person name="Muurmann A.T."/>
            <person name="Christiansen J.V."/>
            <person name="Brundto M.L."/>
            <person name="Overgaard C.K."/>
            <person name="Boysen A.T."/>
            <person name="Wollenberg R.D."/>
            <person name="Larsen T.O."/>
            <person name="Sorensen J.L."/>
            <person name="Nielsen K.L."/>
            <person name="Sondergaard T.E."/>
        </authorList>
    </citation>
    <scope>NUCLEOTIDE SEQUENCE [LARGE SCALE GENOMIC DNA]</scope>
    <source>
        <strain evidence="8 9">AAU 773</strain>
    </source>
</reference>
<evidence type="ECO:0000256" key="2">
    <source>
        <dbReference type="ARBA" id="ARBA00022448"/>
    </source>
</evidence>
<feature type="transmembrane region" description="Helical" evidence="7">
    <location>
        <begin position="427"/>
        <end position="446"/>
    </location>
</feature>